<sequence length="403" mass="45937">MNSSFYPIIIVGSGPAGISTALYIQKLFPHFTNKVLILEKDKHPREKICGGVLTNNSSKILKELNVDLDIPKIAVSKVRFAYGGEFSDLPEMNDAFVIRRDEFDSLLLKKATERDLKINQEEKVIDIKKDSGRVNILTTKSSYSCNVIIGADGVKSSVRKILKFPQRKLSPLLVTEIPIQKEDSIEFKENLISFDFSLLSKRLSGYIWSFPCLINNSPYLNIGIYQWNRGSSSNLSLKNILKDYLSKRGFQTNSTKIKSYVERDFSPEDHISTPNVILVGESAGIDPLLGEGISQSLQYGKFAAQEVIKAFKFNDFSFRDYKNNLFKMSLGKEIKALITYANQLYNGNYKFWLSLILYNKDLKDFVFSSDFRGYGNFHQHKLRLLNIALRHKLFGKKNLPNMS</sequence>
<dbReference type="PRINTS" id="PR00420">
    <property type="entry name" value="RNGMNOXGNASE"/>
</dbReference>
<evidence type="ECO:0000259" key="1">
    <source>
        <dbReference type="Pfam" id="PF01494"/>
    </source>
</evidence>
<dbReference type="PANTHER" id="PTHR42685">
    <property type="entry name" value="GERANYLGERANYL DIPHOSPHATE REDUCTASE"/>
    <property type="match status" value="1"/>
</dbReference>
<name>A0A1F7RQ30_9BACT</name>
<gene>
    <name evidence="2" type="ORF">A2W05_11415</name>
</gene>
<dbReference type="SUPFAM" id="SSF51905">
    <property type="entry name" value="FAD/NAD(P)-binding domain"/>
    <property type="match status" value="1"/>
</dbReference>
<evidence type="ECO:0000313" key="2">
    <source>
        <dbReference type="EMBL" id="OGL42997.1"/>
    </source>
</evidence>
<dbReference type="Pfam" id="PF01494">
    <property type="entry name" value="FAD_binding_3"/>
    <property type="match status" value="1"/>
</dbReference>
<comment type="caution">
    <text evidence="2">The sequence shown here is derived from an EMBL/GenBank/DDBJ whole genome shotgun (WGS) entry which is preliminary data.</text>
</comment>
<dbReference type="InterPro" id="IPR036188">
    <property type="entry name" value="FAD/NAD-bd_sf"/>
</dbReference>
<accession>A0A1F7RQ30</accession>
<dbReference type="InterPro" id="IPR002938">
    <property type="entry name" value="FAD-bd"/>
</dbReference>
<dbReference type="InterPro" id="IPR050407">
    <property type="entry name" value="Geranylgeranyl_reductase"/>
</dbReference>
<proteinExistence type="predicted"/>
<dbReference type="PANTHER" id="PTHR42685:SF22">
    <property type="entry name" value="CONDITIONED MEDIUM FACTOR RECEPTOR 1"/>
    <property type="match status" value="1"/>
</dbReference>
<dbReference type="GO" id="GO:0071949">
    <property type="term" value="F:FAD binding"/>
    <property type="evidence" value="ECO:0007669"/>
    <property type="project" value="InterPro"/>
</dbReference>
<evidence type="ECO:0000313" key="3">
    <source>
        <dbReference type="Proteomes" id="UP000178797"/>
    </source>
</evidence>
<reference evidence="2 3" key="1">
    <citation type="journal article" date="2016" name="Nat. Commun.">
        <title>Thousands of microbial genomes shed light on interconnected biogeochemical processes in an aquifer system.</title>
        <authorList>
            <person name="Anantharaman K."/>
            <person name="Brown C.T."/>
            <person name="Hug L.A."/>
            <person name="Sharon I."/>
            <person name="Castelle C.J."/>
            <person name="Probst A.J."/>
            <person name="Thomas B.C."/>
            <person name="Singh A."/>
            <person name="Wilkins M.J."/>
            <person name="Karaoz U."/>
            <person name="Brodie E.L."/>
            <person name="Williams K.H."/>
            <person name="Hubbard S.S."/>
            <person name="Banfield J.F."/>
        </authorList>
    </citation>
    <scope>NUCLEOTIDE SEQUENCE [LARGE SCALE GENOMIC DNA]</scope>
</reference>
<dbReference type="EMBL" id="MGDE01000245">
    <property type="protein sequence ID" value="OGL42997.1"/>
    <property type="molecule type" value="Genomic_DNA"/>
</dbReference>
<dbReference type="AlphaFoldDB" id="A0A1F7RQ30"/>
<feature type="domain" description="FAD-binding" evidence="1">
    <location>
        <begin position="7"/>
        <end position="177"/>
    </location>
</feature>
<dbReference type="Proteomes" id="UP000178797">
    <property type="component" value="Unassembled WGS sequence"/>
</dbReference>
<protein>
    <recommendedName>
        <fullName evidence="1">FAD-binding domain-containing protein</fullName>
    </recommendedName>
</protein>
<dbReference type="Gene3D" id="3.50.50.60">
    <property type="entry name" value="FAD/NAD(P)-binding domain"/>
    <property type="match status" value="1"/>
</dbReference>
<organism evidence="2 3">
    <name type="scientific">Candidatus Schekmanbacteria bacterium RBG_16_38_10</name>
    <dbReference type="NCBI Taxonomy" id="1817879"/>
    <lineage>
        <taxon>Bacteria</taxon>
        <taxon>Candidatus Schekmaniibacteriota</taxon>
    </lineage>
</organism>